<dbReference type="AlphaFoldDB" id="A0A8X6PYS7"/>
<comment type="caution">
    <text evidence="2">The sequence shown here is derived from an EMBL/GenBank/DDBJ whole genome shotgun (WGS) entry which is preliminary data.</text>
</comment>
<evidence type="ECO:0000259" key="1">
    <source>
        <dbReference type="Pfam" id="PF13843"/>
    </source>
</evidence>
<accession>A0A8X6PYS7</accession>
<dbReference type="EMBL" id="BMAW01075419">
    <property type="protein sequence ID" value="GFT96866.1"/>
    <property type="molecule type" value="Genomic_DNA"/>
</dbReference>
<feature type="domain" description="PiggyBac transposable element-derived protein" evidence="1">
    <location>
        <begin position="2"/>
        <end position="148"/>
    </location>
</feature>
<keyword evidence="3" id="KW-1185">Reference proteome</keyword>
<dbReference type="Pfam" id="PF13843">
    <property type="entry name" value="DDE_Tnp_1_7"/>
    <property type="match status" value="1"/>
</dbReference>
<proteinExistence type="predicted"/>
<reference evidence="2" key="1">
    <citation type="submission" date="2020-08" db="EMBL/GenBank/DDBJ databases">
        <title>Multicomponent nature underlies the extraordinary mechanical properties of spider dragline silk.</title>
        <authorList>
            <person name="Kono N."/>
            <person name="Nakamura H."/>
            <person name="Mori M."/>
            <person name="Yoshida Y."/>
            <person name="Ohtoshi R."/>
            <person name="Malay A.D."/>
            <person name="Moran D.A.P."/>
            <person name="Tomita M."/>
            <person name="Numata K."/>
            <person name="Arakawa K."/>
        </authorList>
    </citation>
    <scope>NUCLEOTIDE SEQUENCE</scope>
</reference>
<name>A0A8X6PYS7_NEPPI</name>
<dbReference type="InterPro" id="IPR029526">
    <property type="entry name" value="PGBD"/>
</dbReference>
<protein>
    <submittedName>
        <fullName evidence="2">DDE_Tnp_1_7 domain-containing protein</fullName>
    </submittedName>
</protein>
<evidence type="ECO:0000313" key="2">
    <source>
        <dbReference type="EMBL" id="GFT96866.1"/>
    </source>
</evidence>
<dbReference type="Proteomes" id="UP000887013">
    <property type="component" value="Unassembled WGS sequence"/>
</dbReference>
<dbReference type="OrthoDB" id="122438at2759"/>
<gene>
    <name evidence="2" type="primary">AVEN_101045_1</name>
    <name evidence="2" type="ORF">NPIL_169051</name>
</gene>
<evidence type="ECO:0000313" key="3">
    <source>
        <dbReference type="Proteomes" id="UP000887013"/>
    </source>
</evidence>
<sequence length="158" mass="18177">MGYVHKFEIFYGQENSNKLQGEPDLDATGNVVRLLRGVPRMMNHIIYFNSFYFSLPLVNFLAKQGVHTVETVQQNRITSNKLPDRKYFMKKSVSRSSYRERVSTLDGVDMSCVAWMDNKVVALLSTYAGALLVTEVSRYDKSKKKELVIHAVYCPRIQ</sequence>
<dbReference type="PANTHER" id="PTHR47272">
    <property type="entry name" value="DDE_TNP_1_7 DOMAIN-CONTAINING PROTEIN"/>
    <property type="match status" value="1"/>
</dbReference>
<organism evidence="2 3">
    <name type="scientific">Nephila pilipes</name>
    <name type="common">Giant wood spider</name>
    <name type="synonym">Nephila maculata</name>
    <dbReference type="NCBI Taxonomy" id="299642"/>
    <lineage>
        <taxon>Eukaryota</taxon>
        <taxon>Metazoa</taxon>
        <taxon>Ecdysozoa</taxon>
        <taxon>Arthropoda</taxon>
        <taxon>Chelicerata</taxon>
        <taxon>Arachnida</taxon>
        <taxon>Araneae</taxon>
        <taxon>Araneomorphae</taxon>
        <taxon>Entelegynae</taxon>
        <taxon>Araneoidea</taxon>
        <taxon>Nephilidae</taxon>
        <taxon>Nephila</taxon>
    </lineage>
</organism>